<dbReference type="OrthoDB" id="47059at2759"/>
<dbReference type="InterPro" id="IPR001764">
    <property type="entry name" value="Glyco_hydro_3_N"/>
</dbReference>
<dbReference type="PANTHER" id="PTHR42721:SF3">
    <property type="entry name" value="BETA-D-XYLOSIDASE 5-RELATED"/>
    <property type="match status" value="1"/>
</dbReference>
<evidence type="ECO:0000259" key="10">
    <source>
        <dbReference type="SMART" id="SM01217"/>
    </source>
</evidence>
<keyword evidence="3" id="KW-0119">Carbohydrate metabolism</keyword>
<dbReference type="InterPro" id="IPR036962">
    <property type="entry name" value="Glyco_hydro_3_N_sf"/>
</dbReference>
<dbReference type="InterPro" id="IPR017853">
    <property type="entry name" value="GH"/>
</dbReference>
<gene>
    <name evidence="11" type="ORF">SCHCODRAFT_56648</name>
</gene>
<keyword evidence="6" id="KW-0326">Glycosidase</keyword>
<dbReference type="SUPFAM" id="SSF51445">
    <property type="entry name" value="(Trans)glycosidases"/>
    <property type="match status" value="1"/>
</dbReference>
<comment type="catalytic activity">
    <reaction evidence="7">
        <text>Hydrolysis of (1-&gt;4)-beta-D-xylans, to remove successive D-xylose residues from the non-reducing termini.</text>
        <dbReference type="EC" id="3.2.1.37"/>
    </reaction>
</comment>
<dbReference type="RefSeq" id="XP_003031211.1">
    <property type="nucleotide sequence ID" value="XM_003031165.1"/>
</dbReference>
<evidence type="ECO:0000256" key="5">
    <source>
        <dbReference type="ARBA" id="ARBA00022801"/>
    </source>
</evidence>
<evidence type="ECO:0000313" key="11">
    <source>
        <dbReference type="EMBL" id="EFI96308.1"/>
    </source>
</evidence>
<dbReference type="SUPFAM" id="SSF52279">
    <property type="entry name" value="Beta-D-glucan exohydrolase, C-terminal domain"/>
    <property type="match status" value="1"/>
</dbReference>
<reference evidence="11 12" key="1">
    <citation type="journal article" date="2010" name="Nat. Biotechnol.">
        <title>Genome sequence of the model mushroom Schizophyllum commune.</title>
        <authorList>
            <person name="Ohm R.A."/>
            <person name="de Jong J.F."/>
            <person name="Lugones L.G."/>
            <person name="Aerts A."/>
            <person name="Kothe E."/>
            <person name="Stajich J.E."/>
            <person name="de Vries R.P."/>
            <person name="Record E."/>
            <person name="Levasseur A."/>
            <person name="Baker S.E."/>
            <person name="Bartholomew K.A."/>
            <person name="Coutinho P.M."/>
            <person name="Erdmann S."/>
            <person name="Fowler T.J."/>
            <person name="Gathman A.C."/>
            <person name="Lombard V."/>
            <person name="Henrissat B."/>
            <person name="Knabe N."/>
            <person name="Kuees U."/>
            <person name="Lilly W.W."/>
            <person name="Lindquist E."/>
            <person name="Lucas S."/>
            <person name="Magnuson J.K."/>
            <person name="Piumi F."/>
            <person name="Raudaskoski M."/>
            <person name="Salamov A."/>
            <person name="Schmutz J."/>
            <person name="Schwarze F.W.M.R."/>
            <person name="vanKuyk P.A."/>
            <person name="Horton J.S."/>
            <person name="Grigoriev I.V."/>
            <person name="Woesten H.A.B."/>
        </authorList>
    </citation>
    <scope>NUCLEOTIDE SEQUENCE [LARGE SCALE GENOMIC DNA]</scope>
    <source>
        <strain evidence="12">H4-8 / FGSC 9210</strain>
    </source>
</reference>
<evidence type="ECO:0000256" key="9">
    <source>
        <dbReference type="SAM" id="SignalP"/>
    </source>
</evidence>
<dbReference type="eggNOG" id="ENOG502QQ55">
    <property type="taxonomic scope" value="Eukaryota"/>
</dbReference>
<dbReference type="Gene3D" id="3.40.50.1700">
    <property type="entry name" value="Glycoside hydrolase family 3 C-terminal domain"/>
    <property type="match status" value="1"/>
</dbReference>
<evidence type="ECO:0000313" key="12">
    <source>
        <dbReference type="Proteomes" id="UP000007431"/>
    </source>
</evidence>
<dbReference type="Gene3D" id="2.60.40.10">
    <property type="entry name" value="Immunoglobulins"/>
    <property type="match status" value="1"/>
</dbReference>
<dbReference type="GO" id="GO:0046556">
    <property type="term" value="F:alpha-L-arabinofuranosidase activity"/>
    <property type="evidence" value="ECO:0007669"/>
    <property type="project" value="TreeGrafter"/>
</dbReference>
<dbReference type="GeneID" id="9588979"/>
<dbReference type="InterPro" id="IPR036881">
    <property type="entry name" value="Glyco_hydro_3_C_sf"/>
</dbReference>
<dbReference type="KEGG" id="scm:SCHCO_02629974"/>
<dbReference type="EC" id="3.2.1.37" evidence="8"/>
<name>D8Q6V5_SCHCM</name>
<dbReference type="GO" id="GO:0045493">
    <property type="term" value="P:xylan catabolic process"/>
    <property type="evidence" value="ECO:0007669"/>
    <property type="project" value="UniProtKB-UniPathway"/>
</dbReference>
<dbReference type="VEuPathDB" id="FungiDB:SCHCODRAFT_02629974"/>
<dbReference type="Pfam" id="PF00933">
    <property type="entry name" value="Glyco_hydro_3"/>
    <property type="match status" value="1"/>
</dbReference>
<dbReference type="Pfam" id="PF14310">
    <property type="entry name" value="Fn3-like"/>
    <property type="match status" value="1"/>
</dbReference>
<feature type="signal peptide" evidence="9">
    <location>
        <begin position="1"/>
        <end position="18"/>
    </location>
</feature>
<dbReference type="AlphaFoldDB" id="D8Q6V5"/>
<keyword evidence="12" id="KW-1185">Reference proteome</keyword>
<evidence type="ECO:0000256" key="6">
    <source>
        <dbReference type="ARBA" id="ARBA00023295"/>
    </source>
</evidence>
<keyword evidence="3" id="KW-0858">Xylan degradation</keyword>
<evidence type="ECO:0000256" key="1">
    <source>
        <dbReference type="ARBA" id="ARBA00004851"/>
    </source>
</evidence>
<keyword evidence="4 9" id="KW-0732">Signal</keyword>
<dbReference type="InterPro" id="IPR013783">
    <property type="entry name" value="Ig-like_fold"/>
</dbReference>
<dbReference type="UniPathway" id="UPA00114"/>
<dbReference type="InParanoid" id="D8Q6V5"/>
<feature type="chain" id="PRO_5003120599" description="xylan 1,4-beta-xylosidase" evidence="9">
    <location>
        <begin position="19"/>
        <end position="761"/>
    </location>
</feature>
<comment type="pathway">
    <text evidence="1">Glycan degradation; xylan degradation.</text>
</comment>
<feature type="domain" description="Fibronectin type III-like" evidence="10">
    <location>
        <begin position="669"/>
        <end position="742"/>
    </location>
</feature>
<keyword evidence="3" id="KW-0624">Polysaccharide degradation</keyword>
<dbReference type="GO" id="GO:0031222">
    <property type="term" value="P:arabinan catabolic process"/>
    <property type="evidence" value="ECO:0007669"/>
    <property type="project" value="TreeGrafter"/>
</dbReference>
<evidence type="ECO:0000256" key="8">
    <source>
        <dbReference type="ARBA" id="ARBA00026107"/>
    </source>
</evidence>
<evidence type="ECO:0000256" key="3">
    <source>
        <dbReference type="ARBA" id="ARBA00022651"/>
    </source>
</evidence>
<accession>D8Q6V5</accession>
<proteinExistence type="inferred from homology"/>
<dbReference type="InterPro" id="IPR026891">
    <property type="entry name" value="Fn3-like"/>
</dbReference>
<keyword evidence="5 11" id="KW-0378">Hydrolase</keyword>
<evidence type="ECO:0000256" key="4">
    <source>
        <dbReference type="ARBA" id="ARBA00022729"/>
    </source>
</evidence>
<comment type="similarity">
    <text evidence="2">Belongs to the glycosyl hydrolase 3 family.</text>
</comment>
<dbReference type="STRING" id="578458.D8Q6V5"/>
<dbReference type="PANTHER" id="PTHR42721">
    <property type="entry name" value="SUGAR HYDROLASE-RELATED"/>
    <property type="match status" value="1"/>
</dbReference>
<dbReference type="GO" id="GO:0009044">
    <property type="term" value="F:xylan 1,4-beta-xylosidase activity"/>
    <property type="evidence" value="ECO:0007669"/>
    <property type="project" value="UniProtKB-EC"/>
</dbReference>
<dbReference type="Pfam" id="PF01915">
    <property type="entry name" value="Glyco_hydro_3_C"/>
    <property type="match status" value="1"/>
</dbReference>
<dbReference type="FunFam" id="3.40.50.1700:FF:000009">
    <property type="entry name" value="Periplasmic beta-glucosidase"/>
    <property type="match status" value="1"/>
</dbReference>
<protein>
    <recommendedName>
        <fullName evidence="8">xylan 1,4-beta-xylosidase</fullName>
        <ecNumber evidence="8">3.2.1.37</ecNumber>
    </recommendedName>
</protein>
<evidence type="ECO:0000256" key="2">
    <source>
        <dbReference type="ARBA" id="ARBA00005336"/>
    </source>
</evidence>
<dbReference type="SMART" id="SM01217">
    <property type="entry name" value="Fn3_like"/>
    <property type="match status" value="1"/>
</dbReference>
<dbReference type="InterPro" id="IPR002772">
    <property type="entry name" value="Glyco_hydro_3_C"/>
</dbReference>
<dbReference type="InterPro" id="IPR044993">
    <property type="entry name" value="BXL"/>
</dbReference>
<dbReference type="EMBL" id="GL377307">
    <property type="protein sequence ID" value="EFI96308.1"/>
    <property type="molecule type" value="Genomic_DNA"/>
</dbReference>
<evidence type="ECO:0000256" key="7">
    <source>
        <dbReference type="ARBA" id="ARBA00024574"/>
    </source>
</evidence>
<sequence length="761" mass="80686">MALLITSFALSIAAGSRAQGFPDCVNGPLASNAVCDTSLGHVERARALVEELTVAEMINNTVHTAPGVPRLGLPPYNWWNEALHGVAASPGVVFTSPGEEFSSATSFPMPINMGSAFDDALMLAVGNVTSTEARAFNNAGLAGLDYWTPNINPFKDPRWGRGAETPGEDPLHAARYVRTLVEGLQGGIDPPSLKVAADCKHWAAYDLEDWGGVARYAFDAVVTPQDLAEYYSPPFKSCVRDARAASVMCSYNAVNGVPACASPYLLKTVLRDAWGLAEDRWVTSDCDAVGNVYDPHGYTEDFVNGSAVSLKAGSDLDCGTTYSQYLPEAYDRGLIDEDDLKAALTRLYASLVWLGYFDAPEDQPYRQISWADVNTPAAQALAYTAAIESFVLLKNDGTLPLTDSSLSIALIGPMANASAVQLQGNYNGIPPFAIAPLQGFLDAGFNVTYVLGTNVTGNDADDIDGAVAAAEAADVVIYVGGIDSTVEEEAKDRTEISWPDNQLALLSALEEAGKPLVVVQMGGGQLDDTPLKESDAVNAILWAGYPGQSGGTAIADTVMGKVAPAGRLSITQYPASYVDAVAMTDMTLRPDNSTGNPGRTYKWYTGTPVYPYGYGLHYTNFSVAWASDAPEACYSIQDLTSSADGFVDLAPLDTFRVTVTNDGDVASDFVALLFVSTQAGPAPAPMKELVAYARASDVQPGDSTDVDLEVTLGALARSDESGDASLYPGDYELTFDYDGALSLSFELCGDTELITEWPADV</sequence>
<dbReference type="OMA" id="WGFKGHV"/>
<dbReference type="HOGENOM" id="CLU_004542_5_3_1"/>
<organism evidence="12">
    <name type="scientific">Schizophyllum commune (strain H4-8 / FGSC 9210)</name>
    <name type="common">Split gill fungus</name>
    <dbReference type="NCBI Taxonomy" id="578458"/>
    <lineage>
        <taxon>Eukaryota</taxon>
        <taxon>Fungi</taxon>
        <taxon>Dikarya</taxon>
        <taxon>Basidiomycota</taxon>
        <taxon>Agaricomycotina</taxon>
        <taxon>Agaricomycetes</taxon>
        <taxon>Agaricomycetidae</taxon>
        <taxon>Agaricales</taxon>
        <taxon>Schizophyllaceae</taxon>
        <taxon>Schizophyllum</taxon>
    </lineage>
</organism>
<dbReference type="Proteomes" id="UP000007431">
    <property type="component" value="Unassembled WGS sequence"/>
</dbReference>
<dbReference type="Gene3D" id="3.20.20.300">
    <property type="entry name" value="Glycoside hydrolase, family 3, N-terminal domain"/>
    <property type="match status" value="1"/>
</dbReference>